<reference evidence="1" key="1">
    <citation type="submission" date="2021-09" db="EMBL/GenBank/DDBJ databases">
        <authorList>
            <consortium name="AG Swart"/>
            <person name="Singh M."/>
            <person name="Singh A."/>
            <person name="Seah K."/>
            <person name="Emmerich C."/>
        </authorList>
    </citation>
    <scope>NUCLEOTIDE SEQUENCE</scope>
    <source>
        <strain evidence="1">ATCC30299</strain>
    </source>
</reference>
<accession>A0AAU9IGT3</accession>
<dbReference type="EMBL" id="CAJZBQ010000012">
    <property type="protein sequence ID" value="CAG9314674.1"/>
    <property type="molecule type" value="Genomic_DNA"/>
</dbReference>
<dbReference type="Proteomes" id="UP001162131">
    <property type="component" value="Unassembled WGS sequence"/>
</dbReference>
<organism evidence="1 2">
    <name type="scientific">Blepharisma stoltei</name>
    <dbReference type="NCBI Taxonomy" id="1481888"/>
    <lineage>
        <taxon>Eukaryota</taxon>
        <taxon>Sar</taxon>
        <taxon>Alveolata</taxon>
        <taxon>Ciliophora</taxon>
        <taxon>Postciliodesmatophora</taxon>
        <taxon>Heterotrichea</taxon>
        <taxon>Heterotrichida</taxon>
        <taxon>Blepharismidae</taxon>
        <taxon>Blepharisma</taxon>
    </lineage>
</organism>
<gene>
    <name evidence="1" type="ORF">BSTOLATCC_MIC11672</name>
</gene>
<sequence length="119" mass="13397">MNFAKSICRCACLCFGYSKQNTVQPNIETKEPECNGNESYDSLSSIRAEIGDNGIPKEKEKYYEKLCGVLVLKEEPKRQNIAKKKENKSLIKEISKNSASPSNEKISATRMKLLSLCKD</sequence>
<protein>
    <submittedName>
        <fullName evidence="1">Uncharacterized protein</fullName>
    </submittedName>
</protein>
<evidence type="ECO:0000313" key="2">
    <source>
        <dbReference type="Proteomes" id="UP001162131"/>
    </source>
</evidence>
<name>A0AAU9IGT3_9CILI</name>
<comment type="caution">
    <text evidence="1">The sequence shown here is derived from an EMBL/GenBank/DDBJ whole genome shotgun (WGS) entry which is preliminary data.</text>
</comment>
<proteinExistence type="predicted"/>
<keyword evidence="2" id="KW-1185">Reference proteome</keyword>
<evidence type="ECO:0000313" key="1">
    <source>
        <dbReference type="EMBL" id="CAG9314674.1"/>
    </source>
</evidence>
<dbReference type="AlphaFoldDB" id="A0AAU9IGT3"/>